<dbReference type="Proteomes" id="UP001642540">
    <property type="component" value="Unassembled WGS sequence"/>
</dbReference>
<keyword evidence="3" id="KW-1185">Reference proteome</keyword>
<sequence length="134" mass="14482">MPVTERKSAMRSFALAMALIVTFLVSDSNGAAIPDFSTVCAKRITLYTDKSHSGSSIDVYPYRLDSSAPACYDLPLNWQDKASSINTNGNCVIVWSLSGCNRGKNMRIAPGTDSHYNLAGVGMDDDIRAVQLCP</sequence>
<evidence type="ECO:0000313" key="2">
    <source>
        <dbReference type="EMBL" id="CAL8135054.1"/>
    </source>
</evidence>
<reference evidence="2 3" key="1">
    <citation type="submission" date="2024-08" db="EMBL/GenBank/DDBJ databases">
        <authorList>
            <person name="Cucini C."/>
            <person name="Frati F."/>
        </authorList>
    </citation>
    <scope>NUCLEOTIDE SEQUENCE [LARGE SCALE GENOMIC DNA]</scope>
</reference>
<proteinExistence type="predicted"/>
<name>A0ABP1RTF7_9HEXA</name>
<gene>
    <name evidence="2" type="ORF">ODALV1_LOCUS25807</name>
</gene>
<feature type="signal peptide" evidence="1">
    <location>
        <begin position="1"/>
        <end position="30"/>
    </location>
</feature>
<accession>A0ABP1RTF7</accession>
<keyword evidence="1" id="KW-0732">Signal</keyword>
<organism evidence="2 3">
    <name type="scientific">Orchesella dallaii</name>
    <dbReference type="NCBI Taxonomy" id="48710"/>
    <lineage>
        <taxon>Eukaryota</taxon>
        <taxon>Metazoa</taxon>
        <taxon>Ecdysozoa</taxon>
        <taxon>Arthropoda</taxon>
        <taxon>Hexapoda</taxon>
        <taxon>Collembola</taxon>
        <taxon>Entomobryomorpha</taxon>
        <taxon>Entomobryoidea</taxon>
        <taxon>Orchesellidae</taxon>
        <taxon>Orchesellinae</taxon>
        <taxon>Orchesella</taxon>
    </lineage>
</organism>
<evidence type="ECO:0000256" key="1">
    <source>
        <dbReference type="SAM" id="SignalP"/>
    </source>
</evidence>
<comment type="caution">
    <text evidence="2">The sequence shown here is derived from an EMBL/GenBank/DDBJ whole genome shotgun (WGS) entry which is preliminary data.</text>
</comment>
<feature type="chain" id="PRO_5047279439" evidence="1">
    <location>
        <begin position="31"/>
        <end position="134"/>
    </location>
</feature>
<protein>
    <submittedName>
        <fullName evidence="2">Uncharacterized protein</fullName>
    </submittedName>
</protein>
<dbReference type="EMBL" id="CAXLJM020000107">
    <property type="protein sequence ID" value="CAL8135054.1"/>
    <property type="molecule type" value="Genomic_DNA"/>
</dbReference>
<dbReference type="Gene3D" id="2.60.20.10">
    <property type="entry name" value="Crystallins"/>
    <property type="match status" value="1"/>
</dbReference>
<evidence type="ECO:0000313" key="3">
    <source>
        <dbReference type="Proteomes" id="UP001642540"/>
    </source>
</evidence>